<keyword evidence="4" id="KW-1185">Reference proteome</keyword>
<evidence type="ECO:0000256" key="1">
    <source>
        <dbReference type="SAM" id="Phobius"/>
    </source>
</evidence>
<feature type="transmembrane region" description="Helical" evidence="1">
    <location>
        <begin position="213"/>
        <end position="234"/>
    </location>
</feature>
<keyword evidence="1" id="KW-1133">Transmembrane helix</keyword>
<dbReference type="Proteomes" id="UP000295301">
    <property type="component" value="Unassembled WGS sequence"/>
</dbReference>
<dbReference type="AlphaFoldDB" id="A0A4R5UR83"/>
<keyword evidence="1" id="KW-0812">Transmembrane</keyword>
<gene>
    <name evidence="3" type="ORF">E1832_21610</name>
</gene>
<evidence type="ECO:0000259" key="2">
    <source>
        <dbReference type="Pfam" id="PF26514"/>
    </source>
</evidence>
<keyword evidence="1" id="KW-0472">Membrane</keyword>
<name>A0A4R5UR83_9RHOB</name>
<proteinExistence type="predicted"/>
<accession>A0A4R5UR83</accession>
<dbReference type="Pfam" id="PF26514">
    <property type="entry name" value="DUF8173"/>
    <property type="match status" value="1"/>
</dbReference>
<feature type="domain" description="DUF8173" evidence="2">
    <location>
        <begin position="215"/>
        <end position="359"/>
    </location>
</feature>
<dbReference type="InterPro" id="IPR058486">
    <property type="entry name" value="DUF8173"/>
</dbReference>
<feature type="transmembrane region" description="Helical" evidence="1">
    <location>
        <begin position="344"/>
        <end position="362"/>
    </location>
</feature>
<organism evidence="3 4">
    <name type="scientific">Antarcticimicrobium luteum</name>
    <dbReference type="NCBI Taxonomy" id="2547397"/>
    <lineage>
        <taxon>Bacteria</taxon>
        <taxon>Pseudomonadati</taxon>
        <taxon>Pseudomonadota</taxon>
        <taxon>Alphaproteobacteria</taxon>
        <taxon>Rhodobacterales</taxon>
        <taxon>Paracoccaceae</taxon>
        <taxon>Antarcticimicrobium</taxon>
    </lineage>
</organism>
<protein>
    <recommendedName>
        <fullName evidence="2">DUF8173 domain-containing protein</fullName>
    </recommendedName>
</protein>
<comment type="caution">
    <text evidence="3">The sequence shown here is derived from an EMBL/GenBank/DDBJ whole genome shotgun (WGS) entry which is preliminary data.</text>
</comment>
<feature type="transmembrane region" description="Helical" evidence="1">
    <location>
        <begin position="283"/>
        <end position="310"/>
    </location>
</feature>
<reference evidence="3 4" key="1">
    <citation type="submission" date="2019-03" db="EMBL/GenBank/DDBJ databases">
        <title>Ruegeria lutea sp. nov., a novel strain, isolated from marine sediment, the Masan Bay, South Korea.</title>
        <authorList>
            <person name="Kim J."/>
            <person name="Kim D.-Y."/>
            <person name="Lee S.-S."/>
        </authorList>
    </citation>
    <scope>NUCLEOTIDE SEQUENCE [LARGE SCALE GENOMIC DNA]</scope>
    <source>
        <strain evidence="3 4">318-1</strain>
    </source>
</reference>
<sequence length="372" mass="37691">MLSALLATVSGPAAQAGEDGDRFAIGDDAFRAAQTVTFAEPGRADLFLGGERVSATSDISGTAHLAGRWLTLSGAVGGNAYALGQQIAVTGTVAGNATLFGQEVTVRGPVAGNLRASGSELEITGDIGGYALLAGERVALDSAISGDLALTARQVDFGPGARVAGTLTLYESTPGSLSVPASVAPAERVERRRIEQWEHDWGGPQMVSWRGALGGFVFGVLLVAGVAALIAALVPEALAAMRRRILDRPLRTLGAGFVALSAISGAGLVVALTGIGLLLTPAFFLLAALAGFFGYVVGAYAFGVALLSAAGRALPDRIGERALAAGVGALAVGVIGLVPFLGWLFVLLVLLTGLGALAIRLLPDHLLGSPRY</sequence>
<evidence type="ECO:0000313" key="4">
    <source>
        <dbReference type="Proteomes" id="UP000295301"/>
    </source>
</evidence>
<feature type="transmembrane region" description="Helical" evidence="1">
    <location>
        <begin position="255"/>
        <end position="277"/>
    </location>
</feature>
<evidence type="ECO:0000313" key="3">
    <source>
        <dbReference type="EMBL" id="TDK41441.1"/>
    </source>
</evidence>
<dbReference type="OrthoDB" id="7846990at2"/>
<dbReference type="EMBL" id="SMUV01000074">
    <property type="protein sequence ID" value="TDK41441.1"/>
    <property type="molecule type" value="Genomic_DNA"/>
</dbReference>